<evidence type="ECO:0000313" key="1">
    <source>
        <dbReference type="EMBL" id="MVW75365.1"/>
    </source>
</evidence>
<dbReference type="Proteomes" id="UP000429555">
    <property type="component" value="Unassembled WGS sequence"/>
</dbReference>
<evidence type="ECO:0000313" key="2">
    <source>
        <dbReference type="Proteomes" id="UP000429555"/>
    </source>
</evidence>
<name>A0A6I4KSM0_9PSED</name>
<protein>
    <submittedName>
        <fullName evidence="1">Uncharacterized protein</fullName>
    </submittedName>
</protein>
<accession>A0A6I4KSM0</accession>
<organism evidence="1 2">
    <name type="scientific">Pseudomonas xionganensis</name>
    <dbReference type="NCBI Taxonomy" id="2654845"/>
    <lineage>
        <taxon>Bacteria</taxon>
        <taxon>Pseudomonadati</taxon>
        <taxon>Pseudomonadota</taxon>
        <taxon>Gammaproteobacteria</taxon>
        <taxon>Pseudomonadales</taxon>
        <taxon>Pseudomonadaceae</taxon>
        <taxon>Pseudomonas</taxon>
    </lineage>
</organism>
<dbReference type="AlphaFoldDB" id="A0A6I4KSM0"/>
<sequence length="296" mass="32867">MSSPVANFSDFPALPSYEAQWAAIYMEPIVQSGERLTIGVVAFDGQEAAGQLAISRKALECLYGDTAAGLEKMMTLALDRALRFAKGGFRGEFSSGMHGISLGKKRVAIGEDLQDVIEQGISLTSSLSTVHAGEEGRGDHDRTMYWKRFKRAMEKVNPTLVEHFGRSVDVRVRGAVISLPCDYFSSRVAANICSVTAGYRQSNLFDVASSRILRLEQLREHDGLIEHHQQPTMMLVVPTDQHLSQLKPNNQQSYRERLLLLQDMADKKDFPLVTINDPLEGARRLQDIENSLKVGT</sequence>
<gene>
    <name evidence="1" type="ORF">GJV18_08555</name>
</gene>
<proteinExistence type="predicted"/>
<keyword evidence="2" id="KW-1185">Reference proteome</keyword>
<dbReference type="EMBL" id="WKJZ01000001">
    <property type="protein sequence ID" value="MVW75365.1"/>
    <property type="molecule type" value="Genomic_DNA"/>
</dbReference>
<reference evidence="1 2" key="1">
    <citation type="submission" date="2019-11" db="EMBL/GenBank/DDBJ databases">
        <title>Pseudomonas flavidum sp. nov., isolated from Baiyang Lake.</title>
        <authorList>
            <person name="Zhao Y."/>
        </authorList>
    </citation>
    <scope>NUCLEOTIDE SEQUENCE [LARGE SCALE GENOMIC DNA]</scope>
    <source>
        <strain evidence="2">R-22-3 w-18</strain>
    </source>
</reference>
<comment type="caution">
    <text evidence="1">The sequence shown here is derived from an EMBL/GenBank/DDBJ whole genome shotgun (WGS) entry which is preliminary data.</text>
</comment>